<reference evidence="3 6" key="2">
    <citation type="submission" date="2017-08" db="EMBL/GenBank/DDBJ databases">
        <title>Capnocytophaga canis 17-158 assembly.</title>
        <authorList>
            <person name="Gulvik C.A."/>
        </authorList>
    </citation>
    <scope>NUCLEOTIDE SEQUENCE [LARGE SCALE GENOMIC DNA]</scope>
    <source>
        <strain evidence="3 6">17-158</strain>
    </source>
</reference>
<reference evidence="4 5" key="1">
    <citation type="submission" date="2015-01" db="EMBL/GenBank/DDBJ databases">
        <authorList>
            <person name="MANFREDI Pablo"/>
        </authorList>
    </citation>
    <scope>NUCLEOTIDE SEQUENCE [LARGE SCALE GENOMIC DNA]</scope>
    <source>
        <strain evidence="1 5">CcD38</strain>
        <strain evidence="2 4">CcD93</strain>
    </source>
</reference>
<dbReference type="InterPro" id="IPR027471">
    <property type="entry name" value="YbeD-like_sf"/>
</dbReference>
<dbReference type="OrthoDB" id="5616097at2"/>
<protein>
    <submittedName>
        <fullName evidence="3">DUF493 domain-containing protein</fullName>
    </submittedName>
</protein>
<dbReference type="SUPFAM" id="SSF117991">
    <property type="entry name" value="YbeD/HP0495-like"/>
    <property type="match status" value="1"/>
</dbReference>
<accession>A0A0B7ICV2</accession>
<dbReference type="AlphaFoldDB" id="A0A0B7ICV2"/>
<evidence type="ECO:0000313" key="6">
    <source>
        <dbReference type="Proteomes" id="UP000265497"/>
    </source>
</evidence>
<evidence type="ECO:0000313" key="1">
    <source>
        <dbReference type="EMBL" id="CEN48564.1"/>
    </source>
</evidence>
<organism evidence="1 5">
    <name type="scientific">Capnocytophaga canis</name>
    <dbReference type="NCBI Taxonomy" id="1848903"/>
    <lineage>
        <taxon>Bacteria</taxon>
        <taxon>Pseudomonadati</taxon>
        <taxon>Bacteroidota</taxon>
        <taxon>Flavobacteriia</taxon>
        <taxon>Flavobacteriales</taxon>
        <taxon>Flavobacteriaceae</taxon>
        <taxon>Capnocytophaga</taxon>
    </lineage>
</organism>
<evidence type="ECO:0000313" key="4">
    <source>
        <dbReference type="Proteomes" id="UP000038200"/>
    </source>
</evidence>
<dbReference type="GeneID" id="97265363"/>
<keyword evidence="5" id="KW-1185">Reference proteome</keyword>
<dbReference type="EMBL" id="CDOL01000272">
    <property type="protein sequence ID" value="CEN54261.1"/>
    <property type="molecule type" value="Genomic_DNA"/>
</dbReference>
<name>A0A0B7ICV2_9FLAO</name>
<dbReference type="RefSeq" id="WP_042009711.1">
    <property type="nucleotide sequence ID" value="NZ_BOQK01000031.1"/>
</dbReference>
<dbReference type="Gene3D" id="3.30.70.260">
    <property type="match status" value="1"/>
</dbReference>
<sequence>MKTEQEQKEFYERLKKELEETSQWPSTYLYKFIIPNDTEKKHTLEAIFEGKKADIKTRTSSNGKYTSVSISILLQNPDEVIAYYKEAGKIEGILSL</sequence>
<gene>
    <name evidence="1" type="ORF">CCAND38_600023</name>
    <name evidence="2" type="ORF">CCAND93_80023</name>
    <name evidence="3" type="ORF">CKY20_02515</name>
</gene>
<dbReference type="Proteomes" id="UP000038200">
    <property type="component" value="Unassembled WGS sequence"/>
</dbReference>
<dbReference type="Proteomes" id="UP000265497">
    <property type="component" value="Unassembled WGS sequence"/>
</dbReference>
<dbReference type="STRING" id="1848903.CCAND38_600023"/>
<evidence type="ECO:0000313" key="2">
    <source>
        <dbReference type="EMBL" id="CEN54261.1"/>
    </source>
</evidence>
<proteinExistence type="predicted"/>
<dbReference type="Proteomes" id="UP000045051">
    <property type="component" value="Unassembled WGS sequence"/>
</dbReference>
<evidence type="ECO:0000313" key="3">
    <source>
        <dbReference type="EMBL" id="RIY37590.1"/>
    </source>
</evidence>
<dbReference type="InterPro" id="IPR007454">
    <property type="entry name" value="UPF0250_YbeD-like"/>
</dbReference>
<dbReference type="EMBL" id="NSDI01000002">
    <property type="protein sequence ID" value="RIY37590.1"/>
    <property type="molecule type" value="Genomic_DNA"/>
</dbReference>
<evidence type="ECO:0000313" key="5">
    <source>
        <dbReference type="Proteomes" id="UP000045051"/>
    </source>
</evidence>
<dbReference type="Pfam" id="PF04359">
    <property type="entry name" value="DUF493"/>
    <property type="match status" value="1"/>
</dbReference>
<dbReference type="EMBL" id="CDOI01000174">
    <property type="protein sequence ID" value="CEN48564.1"/>
    <property type="molecule type" value="Genomic_DNA"/>
</dbReference>